<protein>
    <submittedName>
        <fullName evidence="13">Cytochrome P450</fullName>
    </submittedName>
</protein>
<keyword evidence="6" id="KW-1133">Transmembrane helix</keyword>
<evidence type="ECO:0000256" key="9">
    <source>
        <dbReference type="ARBA" id="ARBA00023033"/>
    </source>
</evidence>
<dbReference type="InterPro" id="IPR002401">
    <property type="entry name" value="Cyt_P450_E_grp-I"/>
</dbReference>
<dbReference type="GO" id="GO:0005506">
    <property type="term" value="F:iron ion binding"/>
    <property type="evidence" value="ECO:0007669"/>
    <property type="project" value="InterPro"/>
</dbReference>
<evidence type="ECO:0000256" key="3">
    <source>
        <dbReference type="ARBA" id="ARBA00022617"/>
    </source>
</evidence>
<dbReference type="EMBL" id="JBAMMX010000027">
    <property type="protein sequence ID" value="KAK6912339.1"/>
    <property type="molecule type" value="Genomic_DNA"/>
</dbReference>
<accession>A0AAN8UE39</accession>
<dbReference type="InterPro" id="IPR001128">
    <property type="entry name" value="Cyt_P450"/>
</dbReference>
<dbReference type="Pfam" id="PF00067">
    <property type="entry name" value="p450"/>
    <property type="match status" value="1"/>
</dbReference>
<dbReference type="InterPro" id="IPR036396">
    <property type="entry name" value="Cyt_P450_sf"/>
</dbReference>
<dbReference type="PROSITE" id="PS00086">
    <property type="entry name" value="CYTOCHROME_P450"/>
    <property type="match status" value="1"/>
</dbReference>
<dbReference type="InterPro" id="IPR050665">
    <property type="entry name" value="Cytochrome_P450_Monooxygen"/>
</dbReference>
<dbReference type="PANTHER" id="PTHR24282">
    <property type="entry name" value="CYTOCHROME P450 FAMILY MEMBER"/>
    <property type="match status" value="1"/>
</dbReference>
<dbReference type="SUPFAM" id="SSF48264">
    <property type="entry name" value="Cytochrome P450"/>
    <property type="match status" value="1"/>
</dbReference>
<keyword evidence="9 12" id="KW-0503">Monooxygenase</keyword>
<keyword evidence="5 11" id="KW-0479">Metal-binding</keyword>
<evidence type="ECO:0000256" key="12">
    <source>
        <dbReference type="RuleBase" id="RU000461"/>
    </source>
</evidence>
<evidence type="ECO:0000313" key="14">
    <source>
        <dbReference type="Proteomes" id="UP001370490"/>
    </source>
</evidence>
<dbReference type="InterPro" id="IPR017972">
    <property type="entry name" value="Cyt_P450_CS"/>
</dbReference>
<dbReference type="GO" id="GO:0020037">
    <property type="term" value="F:heme binding"/>
    <property type="evidence" value="ECO:0007669"/>
    <property type="project" value="InterPro"/>
</dbReference>
<evidence type="ECO:0000256" key="10">
    <source>
        <dbReference type="ARBA" id="ARBA00023136"/>
    </source>
</evidence>
<evidence type="ECO:0000256" key="7">
    <source>
        <dbReference type="ARBA" id="ARBA00023002"/>
    </source>
</evidence>
<evidence type="ECO:0000256" key="6">
    <source>
        <dbReference type="ARBA" id="ARBA00022989"/>
    </source>
</evidence>
<dbReference type="GO" id="GO:0016020">
    <property type="term" value="C:membrane"/>
    <property type="evidence" value="ECO:0007669"/>
    <property type="project" value="UniProtKB-SubCell"/>
</dbReference>
<keyword evidence="7 12" id="KW-0560">Oxidoreductase</keyword>
<keyword evidence="8 11" id="KW-0408">Iron</keyword>
<sequence length="481" mass="54413">MYQFYMVYWRPERIRQKLRKQGIGGPSPSFLLGNIPEMKRVQRHPQNEDDPQPRSHDWPPKVFPYLHVWKKSYGPIYTYSTGNIQILYVTDTEMVRKIALCTSSDFGKPPYLSKERGPLLGEGIIASSGSLWEHQRKIISPEFYLEKVKCLVELMVDCTTSMLNSWSEKIDNEGGGLGMADVTVDEDLRNLSADIISRAFFGSSYSQGKHIFSKIRTLQQTMGKGSLFIGIPGLSSIPTKTNKEIWRLEKEINDMILELVKEKNEGTRNEKDKNLLQKIVEGARNCADGGLVLESTLDKFIVDNTKNLYFAGHETTGVTLAWALMLLASHPEWQNRARAELTMVIQETLRLYPPGVFAVREARRDLTLGSIRIPKGIAVQIPIPMIHHDPTLWGSDASQFNPERFSQGILGAAKIAHAFMPFGFGNRICVGQHLAMTELKVILSVILSKFSFELSPMYEHSPSFSLTMEAKYGVSLRIKRV</sequence>
<comment type="caution">
    <text evidence="13">The sequence shown here is derived from an EMBL/GenBank/DDBJ whole genome shotgun (WGS) entry which is preliminary data.</text>
</comment>
<evidence type="ECO:0000256" key="1">
    <source>
        <dbReference type="ARBA" id="ARBA00004370"/>
    </source>
</evidence>
<evidence type="ECO:0000256" key="2">
    <source>
        <dbReference type="ARBA" id="ARBA00010617"/>
    </source>
</evidence>
<gene>
    <name evidence="13" type="ORF">RJ641_021940</name>
</gene>
<evidence type="ECO:0000256" key="4">
    <source>
        <dbReference type="ARBA" id="ARBA00022692"/>
    </source>
</evidence>
<evidence type="ECO:0000256" key="11">
    <source>
        <dbReference type="PIRSR" id="PIRSR602401-1"/>
    </source>
</evidence>
<proteinExistence type="inferred from homology"/>
<keyword evidence="10" id="KW-0472">Membrane</keyword>
<dbReference type="Proteomes" id="UP001370490">
    <property type="component" value="Unassembled WGS sequence"/>
</dbReference>
<dbReference type="PRINTS" id="PR00385">
    <property type="entry name" value="P450"/>
</dbReference>
<evidence type="ECO:0000313" key="13">
    <source>
        <dbReference type="EMBL" id="KAK6912339.1"/>
    </source>
</evidence>
<dbReference type="AlphaFoldDB" id="A0AAN8UE39"/>
<keyword evidence="14" id="KW-1185">Reference proteome</keyword>
<comment type="similarity">
    <text evidence="2 12">Belongs to the cytochrome P450 family.</text>
</comment>
<feature type="binding site" description="axial binding residue" evidence="11">
    <location>
        <position position="429"/>
    </location>
    <ligand>
        <name>heme</name>
        <dbReference type="ChEBI" id="CHEBI:30413"/>
    </ligand>
    <ligandPart>
        <name>Fe</name>
        <dbReference type="ChEBI" id="CHEBI:18248"/>
    </ligandPart>
</feature>
<comment type="subcellular location">
    <subcellularLocation>
        <location evidence="1">Membrane</location>
    </subcellularLocation>
</comment>
<comment type="cofactor">
    <cofactor evidence="11">
        <name>heme</name>
        <dbReference type="ChEBI" id="CHEBI:30413"/>
    </cofactor>
</comment>
<name>A0AAN8UE39_9MAGN</name>
<dbReference type="PRINTS" id="PR00463">
    <property type="entry name" value="EP450I"/>
</dbReference>
<dbReference type="PANTHER" id="PTHR24282:SF26">
    <property type="entry name" value="CYTOCHROME P450"/>
    <property type="match status" value="1"/>
</dbReference>
<organism evidence="13 14">
    <name type="scientific">Dillenia turbinata</name>
    <dbReference type="NCBI Taxonomy" id="194707"/>
    <lineage>
        <taxon>Eukaryota</taxon>
        <taxon>Viridiplantae</taxon>
        <taxon>Streptophyta</taxon>
        <taxon>Embryophyta</taxon>
        <taxon>Tracheophyta</taxon>
        <taxon>Spermatophyta</taxon>
        <taxon>Magnoliopsida</taxon>
        <taxon>eudicotyledons</taxon>
        <taxon>Gunneridae</taxon>
        <taxon>Pentapetalae</taxon>
        <taxon>Dilleniales</taxon>
        <taxon>Dilleniaceae</taxon>
        <taxon>Dillenia</taxon>
    </lineage>
</organism>
<dbReference type="GO" id="GO:0004497">
    <property type="term" value="F:monooxygenase activity"/>
    <property type="evidence" value="ECO:0007669"/>
    <property type="project" value="UniProtKB-KW"/>
</dbReference>
<dbReference type="GO" id="GO:0016705">
    <property type="term" value="F:oxidoreductase activity, acting on paired donors, with incorporation or reduction of molecular oxygen"/>
    <property type="evidence" value="ECO:0007669"/>
    <property type="project" value="InterPro"/>
</dbReference>
<dbReference type="Gene3D" id="1.10.630.10">
    <property type="entry name" value="Cytochrome P450"/>
    <property type="match status" value="1"/>
</dbReference>
<reference evidence="13 14" key="1">
    <citation type="submission" date="2023-12" db="EMBL/GenBank/DDBJ databases">
        <title>A high-quality genome assembly for Dillenia turbinata (Dilleniales).</title>
        <authorList>
            <person name="Chanderbali A."/>
        </authorList>
    </citation>
    <scope>NUCLEOTIDE SEQUENCE [LARGE SCALE GENOMIC DNA]</scope>
    <source>
        <strain evidence="13">LSX21</strain>
        <tissue evidence="13">Leaf</tissue>
    </source>
</reference>
<evidence type="ECO:0000256" key="5">
    <source>
        <dbReference type="ARBA" id="ARBA00022723"/>
    </source>
</evidence>
<keyword evidence="4" id="KW-0812">Transmembrane</keyword>
<keyword evidence="3 11" id="KW-0349">Heme</keyword>
<evidence type="ECO:0000256" key="8">
    <source>
        <dbReference type="ARBA" id="ARBA00023004"/>
    </source>
</evidence>